<dbReference type="GO" id="GO:0004553">
    <property type="term" value="F:hydrolase activity, hydrolyzing O-glycosyl compounds"/>
    <property type="evidence" value="ECO:0007669"/>
    <property type="project" value="InterPro"/>
</dbReference>
<feature type="chain" id="PRO_5021874017" evidence="5">
    <location>
        <begin position="36"/>
        <end position="599"/>
    </location>
</feature>
<evidence type="ECO:0000256" key="2">
    <source>
        <dbReference type="ARBA" id="ARBA00023295"/>
    </source>
</evidence>
<dbReference type="SUPFAM" id="SSF51445">
    <property type="entry name" value="(Trans)glycosidases"/>
    <property type="match status" value="1"/>
</dbReference>
<proteinExistence type="inferred from homology"/>
<evidence type="ECO:0000259" key="6">
    <source>
        <dbReference type="Pfam" id="PF00150"/>
    </source>
</evidence>
<keyword evidence="5" id="KW-0732">Signal</keyword>
<feature type="compositionally biased region" description="Low complexity" evidence="4">
    <location>
        <begin position="355"/>
        <end position="400"/>
    </location>
</feature>
<comment type="similarity">
    <text evidence="3">Belongs to the glycosyl hydrolase 5 (cellulase A) family.</text>
</comment>
<feature type="region of interest" description="Disordered" evidence="4">
    <location>
        <begin position="352"/>
        <end position="400"/>
    </location>
</feature>
<evidence type="ECO:0000313" key="7">
    <source>
        <dbReference type="EMBL" id="TWI52348.1"/>
    </source>
</evidence>
<dbReference type="Proteomes" id="UP000316905">
    <property type="component" value="Unassembled WGS sequence"/>
</dbReference>
<sequence length="599" mass="64346">MNAPTFFTKLGSTRFFKKALPFVAVAAFGSTAVQAEQIDLVSLNLSGAGFAPHVLPGINGTNYIFPVESYFQQWSARGIKTMRFPIIWERLQPKLGGPLDPTYVALIDRTFGYAQKHNVKIILDLHNYAKYRGQVIGTSSVPYARYQEIMTKIAQQWSKQPALYAYDIMNEPNGALAYWPTAAQYGINGVRAVDKTRPIIVEGNGWASATRWAEWNDSLLNLKDPSNNIIFSAHSYFDENAGGSYDSVDVNKLDAMYGVNRVKPFVEWLKKHGKRGYIGEFGVPDNNPRWNLLMDNMLAYLKQNCIPASYWAAGPGWGSYFMSVEPVNGKERPQWATLKKYVDNTSCSAYGPLKAGTTTPTTSSGTGSTPVATTPSTTTGSSSGSTTAPTTSTSTAPSASASSAVTSTINNFTNADWLNGVYRKKPGFSIPATAANKAAFKVGASVKLANGEVRKITYVQIGNNMGIYLDGAVLNGTTVGYPKTLTLVSSTATSTASTPSTTTAKTSTAATTVVTSTINNFTNADWLNGVYRKKPGFSIPATAANKAAFKVGASVKMANGQVRKITYVQIGKNMGVYLDGAVVSGSTVGYPKTLTLASN</sequence>
<name>A0A562Q6L3_9PSED</name>
<evidence type="ECO:0000256" key="1">
    <source>
        <dbReference type="ARBA" id="ARBA00022801"/>
    </source>
</evidence>
<feature type="domain" description="Glycoside hydrolase family 5" evidence="6">
    <location>
        <begin position="60"/>
        <end position="314"/>
    </location>
</feature>
<dbReference type="EMBL" id="VLKY01000012">
    <property type="protein sequence ID" value="TWI52348.1"/>
    <property type="molecule type" value="Genomic_DNA"/>
</dbReference>
<comment type="caution">
    <text evidence="7">The sequence shown here is derived from an EMBL/GenBank/DDBJ whole genome shotgun (WGS) entry which is preliminary data.</text>
</comment>
<dbReference type="Pfam" id="PF00150">
    <property type="entry name" value="Cellulase"/>
    <property type="match status" value="1"/>
</dbReference>
<dbReference type="InterPro" id="IPR001547">
    <property type="entry name" value="Glyco_hydro_5"/>
</dbReference>
<protein>
    <submittedName>
        <fullName evidence="7">Aryl-phospho-beta-D-glucosidase BglC (GH1 family)</fullName>
    </submittedName>
</protein>
<evidence type="ECO:0000256" key="4">
    <source>
        <dbReference type="SAM" id="MobiDB-lite"/>
    </source>
</evidence>
<dbReference type="OrthoDB" id="9800955at2"/>
<keyword evidence="1 3" id="KW-0378">Hydrolase</keyword>
<evidence type="ECO:0000313" key="8">
    <source>
        <dbReference type="Proteomes" id="UP000316905"/>
    </source>
</evidence>
<dbReference type="Gene3D" id="3.20.20.80">
    <property type="entry name" value="Glycosidases"/>
    <property type="match status" value="1"/>
</dbReference>
<keyword evidence="8" id="KW-1185">Reference proteome</keyword>
<dbReference type="InterPro" id="IPR017853">
    <property type="entry name" value="GH"/>
</dbReference>
<keyword evidence="2 3" id="KW-0326">Glycosidase</keyword>
<evidence type="ECO:0000256" key="3">
    <source>
        <dbReference type="RuleBase" id="RU361153"/>
    </source>
</evidence>
<evidence type="ECO:0000256" key="5">
    <source>
        <dbReference type="SAM" id="SignalP"/>
    </source>
</evidence>
<dbReference type="RefSeq" id="WP_145144168.1">
    <property type="nucleotide sequence ID" value="NZ_VLKY01000012.1"/>
</dbReference>
<dbReference type="AlphaFoldDB" id="A0A562Q6L3"/>
<organism evidence="7 8">
    <name type="scientific">Pseudomonas duriflava</name>
    <dbReference type="NCBI Taxonomy" id="459528"/>
    <lineage>
        <taxon>Bacteria</taxon>
        <taxon>Pseudomonadati</taxon>
        <taxon>Pseudomonadota</taxon>
        <taxon>Gammaproteobacteria</taxon>
        <taxon>Pseudomonadales</taxon>
        <taxon>Pseudomonadaceae</taxon>
        <taxon>Pseudomonas</taxon>
    </lineage>
</organism>
<dbReference type="GO" id="GO:0009251">
    <property type="term" value="P:glucan catabolic process"/>
    <property type="evidence" value="ECO:0007669"/>
    <property type="project" value="TreeGrafter"/>
</dbReference>
<dbReference type="PANTHER" id="PTHR34142:SF1">
    <property type="entry name" value="GLYCOSIDE HYDROLASE FAMILY 5 DOMAIN-CONTAINING PROTEIN"/>
    <property type="match status" value="1"/>
</dbReference>
<reference evidence="7 8" key="1">
    <citation type="journal article" date="2015" name="Stand. Genomic Sci.">
        <title>Genomic Encyclopedia of Bacterial and Archaeal Type Strains, Phase III: the genomes of soil and plant-associated and newly described type strains.</title>
        <authorList>
            <person name="Whitman W.B."/>
            <person name="Woyke T."/>
            <person name="Klenk H.P."/>
            <person name="Zhou Y."/>
            <person name="Lilburn T.G."/>
            <person name="Beck B.J."/>
            <person name="De Vos P."/>
            <person name="Vandamme P."/>
            <person name="Eisen J.A."/>
            <person name="Garrity G."/>
            <person name="Hugenholtz P."/>
            <person name="Kyrpides N.C."/>
        </authorList>
    </citation>
    <scope>NUCLEOTIDE SEQUENCE [LARGE SCALE GENOMIC DNA]</scope>
    <source>
        <strain evidence="7 8">CGMCC 1.6858</strain>
    </source>
</reference>
<dbReference type="PANTHER" id="PTHR34142">
    <property type="entry name" value="ENDO-BETA-1,4-GLUCANASE A"/>
    <property type="match status" value="1"/>
</dbReference>
<gene>
    <name evidence="7" type="ORF">IQ22_03491</name>
</gene>
<accession>A0A562Q6L3</accession>
<feature type="signal peptide" evidence="5">
    <location>
        <begin position="1"/>
        <end position="35"/>
    </location>
</feature>